<sequence>MIWKVLLILYILINFALTIFLVGDKEFRLGLQTYKIIFSAIFVFLLGFPCLLIVVCQEGVIIPMTFAYRYKKRKRKIALNKSLSKELPQDINLVNF</sequence>
<reference evidence="2" key="2">
    <citation type="journal article" date="2011" name="Microb. Ecol.">
        <title>Taxonomic and Functional Metagenomic Profiling of the Microbial Community in the Anoxic Sediment of a Sub-saline Shallow Lake (Laguna de Carrizo, Central Spain).</title>
        <authorList>
            <person name="Ferrer M."/>
            <person name="Guazzaroni M.E."/>
            <person name="Richter M."/>
            <person name="Garcia-Salamanca A."/>
            <person name="Yarza P."/>
            <person name="Suarez-Suarez A."/>
            <person name="Solano J."/>
            <person name="Alcaide M."/>
            <person name="van Dillewijn P."/>
            <person name="Molina-Henares M.A."/>
            <person name="Lopez-Cortes N."/>
            <person name="Al-Ramahi Y."/>
            <person name="Guerrero C."/>
            <person name="Acosta A."/>
            <person name="de Eugenio L.I."/>
            <person name="Martinez V."/>
            <person name="Marques S."/>
            <person name="Rojo F."/>
            <person name="Santero E."/>
            <person name="Genilloud O."/>
            <person name="Perez-Perez J."/>
            <person name="Rossello-Mora R."/>
            <person name="Ramos J.L."/>
        </authorList>
    </citation>
    <scope>NUCLEOTIDE SEQUENCE</scope>
</reference>
<keyword evidence="1" id="KW-0812">Transmembrane</keyword>
<feature type="transmembrane region" description="Helical" evidence="1">
    <location>
        <begin position="36"/>
        <end position="66"/>
    </location>
</feature>
<dbReference type="EMBL" id="ADZX01000356">
    <property type="protein sequence ID" value="EFK97094.1"/>
    <property type="molecule type" value="Genomic_DNA"/>
</dbReference>
<proteinExistence type="predicted"/>
<comment type="caution">
    <text evidence="2">The sequence shown here is derived from an EMBL/GenBank/DDBJ whole genome shotgun (WGS) entry which is preliminary data.</text>
</comment>
<keyword evidence="1" id="KW-1133">Transmembrane helix</keyword>
<dbReference type="AlphaFoldDB" id="D9PH67"/>
<gene>
    <name evidence="2" type="ORF">LDC_0867</name>
</gene>
<feature type="transmembrane region" description="Helical" evidence="1">
    <location>
        <begin position="7"/>
        <end position="24"/>
    </location>
</feature>
<reference evidence="2" key="1">
    <citation type="submission" date="2010-07" db="EMBL/GenBank/DDBJ databases">
        <authorList>
            <consortium name="CONSOLIDER consortium CSD2007-00005"/>
            <person name="Guazzaroni M.-E."/>
            <person name="Richter M."/>
            <person name="Garcia-Salamanca A."/>
            <person name="Yarza P."/>
            <person name="Ferrer M."/>
        </authorList>
    </citation>
    <scope>NUCLEOTIDE SEQUENCE</scope>
</reference>
<name>D9PH67_9ZZZZ</name>
<accession>D9PH67</accession>
<keyword evidence="1" id="KW-0472">Membrane</keyword>
<evidence type="ECO:0000313" key="2">
    <source>
        <dbReference type="EMBL" id="EFK97094.1"/>
    </source>
</evidence>
<evidence type="ECO:0000256" key="1">
    <source>
        <dbReference type="SAM" id="Phobius"/>
    </source>
</evidence>
<protein>
    <submittedName>
        <fullName evidence="2">Uncharacterized protein</fullName>
    </submittedName>
</protein>
<organism evidence="2">
    <name type="scientific">sediment metagenome</name>
    <dbReference type="NCBI Taxonomy" id="749907"/>
    <lineage>
        <taxon>unclassified sequences</taxon>
        <taxon>metagenomes</taxon>
        <taxon>ecological metagenomes</taxon>
    </lineage>
</organism>